<name>A0ABT5QYA3_9GAMM</name>
<organism evidence="2 3">
    <name type="scientific">Enterovibrio gelatinilyticus</name>
    <dbReference type="NCBI Taxonomy" id="2899819"/>
    <lineage>
        <taxon>Bacteria</taxon>
        <taxon>Pseudomonadati</taxon>
        <taxon>Pseudomonadota</taxon>
        <taxon>Gammaproteobacteria</taxon>
        <taxon>Vibrionales</taxon>
        <taxon>Vibrionaceae</taxon>
        <taxon>Enterovibrio</taxon>
    </lineage>
</organism>
<evidence type="ECO:0000313" key="2">
    <source>
        <dbReference type="EMBL" id="MDD1792992.1"/>
    </source>
</evidence>
<gene>
    <name evidence="2" type="ORF">LRP50_07615</name>
</gene>
<sequence length="128" mass="14469">MADNAHRDITMLDIEIVAQLQKKLINEKETVRSRLEDALITLTGLDVSNVPTAHLIKLCRRESDSLHEDGLRLEKIDAALCAIHTGLYGLCADCEEGIALEDLQKDPAELRCEECRNHNHYHHVRASF</sequence>
<dbReference type="Gene3D" id="1.20.120.910">
    <property type="entry name" value="DksA, coiled-coil domain"/>
    <property type="match status" value="1"/>
</dbReference>
<comment type="caution">
    <text evidence="2">The sequence shown here is derived from an EMBL/GenBank/DDBJ whole genome shotgun (WGS) entry which is preliminary data.</text>
</comment>
<feature type="zinc finger region" description="dksA C4-type" evidence="1">
    <location>
        <begin position="91"/>
        <end position="115"/>
    </location>
</feature>
<accession>A0ABT5QYA3</accession>
<evidence type="ECO:0000256" key="1">
    <source>
        <dbReference type="PROSITE-ProRule" id="PRU00510"/>
    </source>
</evidence>
<reference evidence="2" key="1">
    <citation type="submission" date="2021-12" db="EMBL/GenBank/DDBJ databases">
        <title>Enterovibrio ZSDZ35 sp. nov. and Enterovibrio ZSDZ42 sp. nov., isolated from coastal seawater in Qingdao.</title>
        <authorList>
            <person name="Zhang P."/>
        </authorList>
    </citation>
    <scope>NUCLEOTIDE SEQUENCE</scope>
    <source>
        <strain evidence="2">ZSDZ42</strain>
    </source>
</reference>
<evidence type="ECO:0000313" key="3">
    <source>
        <dbReference type="Proteomes" id="UP001149400"/>
    </source>
</evidence>
<dbReference type="EMBL" id="JAJUBC010000006">
    <property type="protein sequence ID" value="MDD1792992.1"/>
    <property type="molecule type" value="Genomic_DNA"/>
</dbReference>
<proteinExistence type="predicted"/>
<dbReference type="Proteomes" id="UP001149400">
    <property type="component" value="Unassembled WGS sequence"/>
</dbReference>
<dbReference type="PROSITE" id="PS51128">
    <property type="entry name" value="ZF_DKSA_2"/>
    <property type="match status" value="1"/>
</dbReference>
<protein>
    <submittedName>
        <fullName evidence="2">DksA protein</fullName>
    </submittedName>
</protein>
<keyword evidence="3" id="KW-1185">Reference proteome</keyword>
<dbReference type="RefSeq" id="WP_274163860.1">
    <property type="nucleotide sequence ID" value="NZ_JAJUBC010000006.1"/>
</dbReference>